<evidence type="ECO:0000313" key="4">
    <source>
        <dbReference type="Proteomes" id="UP001139226"/>
    </source>
</evidence>
<accession>A0A9X2A9P0</accession>
<dbReference type="AlphaFoldDB" id="A0A9X2A9P0"/>
<dbReference type="Gene3D" id="2.60.40.10">
    <property type="entry name" value="Immunoglobulins"/>
    <property type="match status" value="1"/>
</dbReference>
<name>A0A9X2A9P0_9FLAO</name>
<keyword evidence="1" id="KW-0472">Membrane</keyword>
<dbReference type="EMBL" id="JAKVTV010000003">
    <property type="protein sequence ID" value="MCH4823540.1"/>
    <property type="molecule type" value="Genomic_DNA"/>
</dbReference>
<gene>
    <name evidence="3" type="ORF">ML462_10200</name>
</gene>
<feature type="transmembrane region" description="Helical" evidence="1">
    <location>
        <begin position="7"/>
        <end position="23"/>
    </location>
</feature>
<dbReference type="Proteomes" id="UP001139226">
    <property type="component" value="Unassembled WGS sequence"/>
</dbReference>
<dbReference type="SUPFAM" id="SSF75011">
    <property type="entry name" value="3-carboxy-cis,cis-mucoante lactonizing enzyme"/>
    <property type="match status" value="1"/>
</dbReference>
<dbReference type="RefSeq" id="WP_240713712.1">
    <property type="nucleotide sequence ID" value="NZ_JAKVTV010000003.1"/>
</dbReference>
<dbReference type="Pfam" id="PF18911">
    <property type="entry name" value="PKD_4"/>
    <property type="match status" value="1"/>
</dbReference>
<keyword evidence="1" id="KW-1133">Transmembrane helix</keyword>
<dbReference type="InterPro" id="IPR035986">
    <property type="entry name" value="PKD_dom_sf"/>
</dbReference>
<organism evidence="3 4">
    <name type="scientific">Christiangramia lutea</name>
    <dbReference type="NCBI Taxonomy" id="1607951"/>
    <lineage>
        <taxon>Bacteria</taxon>
        <taxon>Pseudomonadati</taxon>
        <taxon>Bacteroidota</taxon>
        <taxon>Flavobacteriia</taxon>
        <taxon>Flavobacteriales</taxon>
        <taxon>Flavobacteriaceae</taxon>
        <taxon>Christiangramia</taxon>
    </lineage>
</organism>
<dbReference type="InterPro" id="IPR000601">
    <property type="entry name" value="PKD_dom"/>
</dbReference>
<feature type="domain" description="PKD" evidence="2">
    <location>
        <begin position="449"/>
        <end position="477"/>
    </location>
</feature>
<dbReference type="SUPFAM" id="SSF49299">
    <property type="entry name" value="PKD domain"/>
    <property type="match status" value="1"/>
</dbReference>
<proteinExistence type="predicted"/>
<evidence type="ECO:0000259" key="2">
    <source>
        <dbReference type="PROSITE" id="PS50093"/>
    </source>
</evidence>
<keyword evidence="4" id="KW-1185">Reference proteome</keyword>
<protein>
    <submittedName>
        <fullName evidence="3">T9SS type B sorting domain-containing protein</fullName>
    </submittedName>
</protein>
<evidence type="ECO:0000256" key="1">
    <source>
        <dbReference type="SAM" id="Phobius"/>
    </source>
</evidence>
<dbReference type="PROSITE" id="PS50093">
    <property type="entry name" value="PKD"/>
    <property type="match status" value="1"/>
</dbReference>
<evidence type="ECO:0000313" key="3">
    <source>
        <dbReference type="EMBL" id="MCH4823540.1"/>
    </source>
</evidence>
<comment type="caution">
    <text evidence="3">The sequence shown here is derived from an EMBL/GenBank/DDBJ whole genome shotgun (WGS) entry which is preliminary data.</text>
</comment>
<reference evidence="3" key="1">
    <citation type="submission" date="2022-03" db="EMBL/GenBank/DDBJ databases">
        <title>Gramella crocea sp. nov., isolated from activated sludge of a seafood processing plant.</title>
        <authorList>
            <person name="Zhang X."/>
        </authorList>
    </citation>
    <scope>NUCLEOTIDE SEQUENCE</scope>
    <source>
        <strain evidence="3">YJ019</strain>
    </source>
</reference>
<dbReference type="InterPro" id="IPR013783">
    <property type="entry name" value="Ig-like_fold"/>
</dbReference>
<sequence length="926" mass="103099">MAGEMRIIYFITCILSIFIYSTTTAQQEAANWYFGDGAGISFTTGNPVPLTDGRIQTIEGCASISDRNGNMLFYTDGSTVYDRNHEVMQNGSGLKGNVSSTQSAIIVPKPANPGFYFIFTVDKPDYFRVSNDPIEGVHYSEVDMSLNNGNGGIISGQKNIHLITYDPSDPVENEFKSSEKISSVIAGDCISYWVVTQFTNKFYSFRVTSSGVEMNPVVSTIINNFRPLINDNDLNVTAPGYMKISPDGKKLAAAYSGTALGSPRSGGGKKTGKVFLYDFDDLSGQVSNERLLLANAYPYGIEFSGESKKLYATSNTYSQDDILQSGELFQFDLEAPDVQASITQIHSSRNVAGALQLAPDGKIYRAGYPTDAGYVYWDKLSVIHEPEEDGNAVDYRHNSFDIEPKSVKLGLPPFVQSLFNTNFEFENICLGEVTEFTLSGDLQYDSLLWDFGDGATSTDPNPTHEFAEAGIYTVSLTRTLNGIQRDPVCEEVTIFGIPEVPSGFTLKQCDEQDDNSQDGLAEFNLQLAKEYLADGNPGLQLYFYIDRQSAENDVDNQNSLDNIFRNTIPDQEIFVKINGFGSNCYKITSMRLQTTESVDLNLNPASGCDLGNGEAEFNLDIIEENAIIDLGLDEDVSLSFYENEGDAALGENPLPELYQSQPREIYIRADSEGFCYGFGKMQLETTSLPQTQQFNEFSGCADIFPIELGAEMNIPNPSDYYFQWSTGETGETIQVNEAGQYTLDLILRESGCGREMTYNIEKYEPPQIDQIEIENNGKDNDLNIITNSSEEATLFALDNPNGPYQTSPEFRNVPGGKHTVYVKNEQACEVGEANVFLYGFPEFFTPNSDGYNDLWRPYDIPDPEYRLKLISIYDRYGKLLVQLPYNTKGWDGNFNGNPMPSDDYWFEVELANGKVFKNHFSLLRKN</sequence>
<keyword evidence="1" id="KW-0812">Transmembrane</keyword>
<dbReference type="NCBIfam" id="TIGR04131">
    <property type="entry name" value="Bac_Flav_CTERM"/>
    <property type="match status" value="1"/>
</dbReference>
<dbReference type="CDD" id="cd00146">
    <property type="entry name" value="PKD"/>
    <property type="match status" value="1"/>
</dbReference>
<dbReference type="Pfam" id="PF13585">
    <property type="entry name" value="CHU_C"/>
    <property type="match status" value="1"/>
</dbReference>
<dbReference type="InterPro" id="IPR026341">
    <property type="entry name" value="T9SS_type_B"/>
</dbReference>